<evidence type="ECO:0000256" key="1">
    <source>
        <dbReference type="SAM" id="Phobius"/>
    </source>
</evidence>
<proteinExistence type="predicted"/>
<keyword evidence="1" id="KW-1133">Transmembrane helix</keyword>
<evidence type="ECO:0000313" key="3">
    <source>
        <dbReference type="EMBL" id="MBT1070903.1"/>
    </source>
</evidence>
<reference evidence="3 4" key="1">
    <citation type="submission" date="2021-05" db="EMBL/GenBank/DDBJ databases">
        <title>The draft genome of Geobacter chapellei DSM 13688.</title>
        <authorList>
            <person name="Xu Z."/>
            <person name="Masuda Y."/>
            <person name="Itoh H."/>
            <person name="Senoo K."/>
        </authorList>
    </citation>
    <scope>NUCLEOTIDE SEQUENCE [LARGE SCALE GENOMIC DNA]</scope>
    <source>
        <strain evidence="3 4">DSM 13688</strain>
    </source>
</reference>
<dbReference type="EMBL" id="JAHDYS010000003">
    <property type="protein sequence ID" value="MBT1070903.1"/>
    <property type="molecule type" value="Genomic_DNA"/>
</dbReference>
<dbReference type="RefSeq" id="WP_214296619.1">
    <property type="nucleotide sequence ID" value="NZ_JAHDYS010000003.1"/>
</dbReference>
<keyword evidence="1" id="KW-0472">Membrane</keyword>
<feature type="signal peptide" evidence="2">
    <location>
        <begin position="1"/>
        <end position="20"/>
    </location>
</feature>
<organism evidence="3 4">
    <name type="scientific">Pelotalea chapellei</name>
    <dbReference type="NCBI Taxonomy" id="44671"/>
    <lineage>
        <taxon>Bacteria</taxon>
        <taxon>Pseudomonadati</taxon>
        <taxon>Thermodesulfobacteriota</taxon>
        <taxon>Desulfuromonadia</taxon>
        <taxon>Geobacterales</taxon>
        <taxon>Geobacteraceae</taxon>
        <taxon>Pelotalea</taxon>
    </lineage>
</organism>
<accession>A0ABS5U5F6</accession>
<keyword evidence="1" id="KW-0812">Transmembrane</keyword>
<feature type="transmembrane region" description="Helical" evidence="1">
    <location>
        <begin position="171"/>
        <end position="188"/>
    </location>
</feature>
<comment type="caution">
    <text evidence="3">The sequence shown here is derived from an EMBL/GenBank/DDBJ whole genome shotgun (WGS) entry which is preliminary data.</text>
</comment>
<dbReference type="NCBIfam" id="TIGR02595">
    <property type="entry name" value="PEP_CTERM"/>
    <property type="match status" value="1"/>
</dbReference>
<evidence type="ECO:0000313" key="4">
    <source>
        <dbReference type="Proteomes" id="UP000784128"/>
    </source>
</evidence>
<sequence>MKKTVTLLAAILMLAGTAQATMLTDVVQFDNFSITSSSPQNDFYYGGGAVNRLGKKGDFVRWNHEITLPDTVKAIIRATLVISLKDNEKDIFAKEWATATINNKEWKIGEVDTGKYFYEFDINNLTDYSLTVFLKSNGGDFFIEKSKLTVEYEPVAVSGATPSTAVPEPSTAMLLGSSLLGLGGFFGWKRRKG</sequence>
<dbReference type="NCBIfam" id="TIGR01167">
    <property type="entry name" value="LPXTG_anchor"/>
    <property type="match status" value="1"/>
</dbReference>
<dbReference type="Proteomes" id="UP000784128">
    <property type="component" value="Unassembled WGS sequence"/>
</dbReference>
<keyword evidence="2" id="KW-0732">Signal</keyword>
<gene>
    <name evidence="3" type="ORF">KJB30_03830</name>
</gene>
<name>A0ABS5U5F6_9BACT</name>
<protein>
    <submittedName>
        <fullName evidence="3">PEP-CTERM sorting domain-containing protein</fullName>
    </submittedName>
</protein>
<evidence type="ECO:0000256" key="2">
    <source>
        <dbReference type="SAM" id="SignalP"/>
    </source>
</evidence>
<feature type="chain" id="PRO_5047487783" evidence="2">
    <location>
        <begin position="21"/>
        <end position="193"/>
    </location>
</feature>
<keyword evidence="4" id="KW-1185">Reference proteome</keyword>
<dbReference type="InterPro" id="IPR013424">
    <property type="entry name" value="Ice-binding_C"/>
</dbReference>